<evidence type="ECO:0000313" key="7">
    <source>
        <dbReference type="Proteomes" id="UP000253551"/>
    </source>
</evidence>
<proteinExistence type="predicted"/>
<evidence type="ECO:0000256" key="3">
    <source>
        <dbReference type="ARBA" id="ARBA00022833"/>
    </source>
</evidence>
<evidence type="ECO:0000256" key="1">
    <source>
        <dbReference type="ARBA" id="ARBA00022723"/>
    </source>
</evidence>
<dbReference type="SUPFAM" id="SSF88697">
    <property type="entry name" value="PUA domain-like"/>
    <property type="match status" value="1"/>
</dbReference>
<dbReference type="PANTHER" id="PTHR23327:SF42">
    <property type="entry name" value="LON PEPTIDASE N-TERMINAL DOMAIN AND RING FINGER PROTEIN C14F5.10C"/>
    <property type="match status" value="1"/>
</dbReference>
<comment type="caution">
    <text evidence="6">The sequence shown here is derived from an EMBL/GenBank/DDBJ whole genome shotgun (WGS) entry which is preliminary data.</text>
</comment>
<dbReference type="InterPro" id="IPR013083">
    <property type="entry name" value="Znf_RING/FYVE/PHD"/>
</dbReference>
<keyword evidence="7" id="KW-1185">Reference proteome</keyword>
<dbReference type="OrthoDB" id="264917at2759"/>
<dbReference type="InterPro" id="IPR015947">
    <property type="entry name" value="PUA-like_sf"/>
</dbReference>
<dbReference type="AlphaFoldDB" id="A0A367KYF1"/>
<feature type="domain" description="RING-type" evidence="5">
    <location>
        <begin position="7"/>
        <end position="45"/>
    </location>
</feature>
<keyword evidence="2 4" id="KW-0863">Zinc-finger</keyword>
<dbReference type="PROSITE" id="PS00518">
    <property type="entry name" value="ZF_RING_1"/>
    <property type="match status" value="1"/>
</dbReference>
<evidence type="ECO:0000256" key="4">
    <source>
        <dbReference type="PROSITE-ProRule" id="PRU00175"/>
    </source>
</evidence>
<dbReference type="PANTHER" id="PTHR23327">
    <property type="entry name" value="RING FINGER PROTEIN 127"/>
    <property type="match status" value="1"/>
</dbReference>
<dbReference type="SUPFAM" id="SSF57850">
    <property type="entry name" value="RING/U-box"/>
    <property type="match status" value="2"/>
</dbReference>
<evidence type="ECO:0000259" key="5">
    <source>
        <dbReference type="PROSITE" id="PS50089"/>
    </source>
</evidence>
<organism evidence="6 7">
    <name type="scientific">Rhizopus stolonifer</name>
    <name type="common">Rhizopus nigricans</name>
    <dbReference type="NCBI Taxonomy" id="4846"/>
    <lineage>
        <taxon>Eukaryota</taxon>
        <taxon>Fungi</taxon>
        <taxon>Fungi incertae sedis</taxon>
        <taxon>Mucoromycota</taxon>
        <taxon>Mucoromycotina</taxon>
        <taxon>Mucoromycetes</taxon>
        <taxon>Mucorales</taxon>
        <taxon>Mucorineae</taxon>
        <taxon>Rhizopodaceae</taxon>
        <taxon>Rhizopus</taxon>
    </lineage>
</organism>
<dbReference type="InterPro" id="IPR027370">
    <property type="entry name" value="Znf-RING_euk"/>
</dbReference>
<protein>
    <recommendedName>
        <fullName evidence="5">RING-type domain-containing protein</fullName>
    </recommendedName>
</protein>
<keyword evidence="3" id="KW-0862">Zinc</keyword>
<dbReference type="Proteomes" id="UP000253551">
    <property type="component" value="Unassembled WGS sequence"/>
</dbReference>
<dbReference type="GO" id="GO:0008270">
    <property type="term" value="F:zinc ion binding"/>
    <property type="evidence" value="ECO:0007669"/>
    <property type="project" value="UniProtKB-KW"/>
</dbReference>
<name>A0A367KYF1_RHIST</name>
<dbReference type="SMART" id="SM00184">
    <property type="entry name" value="RING"/>
    <property type="match status" value="2"/>
</dbReference>
<dbReference type="InterPro" id="IPR017907">
    <property type="entry name" value="Znf_RING_CS"/>
</dbReference>
<dbReference type="PROSITE" id="PS50089">
    <property type="entry name" value="ZF_RING_2"/>
    <property type="match status" value="1"/>
</dbReference>
<accession>A0A367KYF1</accession>
<keyword evidence="1" id="KW-0479">Metal-binding</keyword>
<dbReference type="Pfam" id="PF13445">
    <property type="entry name" value="zf-RING_UBOX"/>
    <property type="match status" value="2"/>
</dbReference>
<gene>
    <name evidence="6" type="ORF">CU098_008610</name>
</gene>
<dbReference type="InterPro" id="IPR001841">
    <property type="entry name" value="Znf_RING"/>
</dbReference>
<dbReference type="Gene3D" id="3.30.40.10">
    <property type="entry name" value="Zinc/RING finger domain, C3HC4 (zinc finger)"/>
    <property type="match status" value="2"/>
</dbReference>
<evidence type="ECO:0000256" key="2">
    <source>
        <dbReference type="ARBA" id="ARBA00022771"/>
    </source>
</evidence>
<dbReference type="Gene3D" id="1.20.58.1480">
    <property type="match status" value="1"/>
</dbReference>
<dbReference type="STRING" id="4846.A0A367KYF1"/>
<dbReference type="GO" id="GO:0061630">
    <property type="term" value="F:ubiquitin protein ligase activity"/>
    <property type="evidence" value="ECO:0007669"/>
    <property type="project" value="TreeGrafter"/>
</dbReference>
<evidence type="ECO:0000313" key="6">
    <source>
        <dbReference type="EMBL" id="RCI07204.1"/>
    </source>
</evidence>
<sequence length="342" mass="38150">MNTSLVCSACQNVLSNPITLSCGYTLCQECLPITTDDSFVCPVTECEQERHLFGPSLHQDQLITQLLQNTHTLICSAGDHTLDQPVTNHCGHTFCRLCLLERKIQNSSCLVCQMRLPSYNFIQNQPDNHLLQSLLTPIEHEPLLSQTTQIPTLLLDFCILPTQRLRLPTPQNLAQTLITDPSTQSLYLPVLCSPSTTGTLVKITNCESQWIEVLGVQRFTMTEEGLRLIVEEDGTDNRVADRIHDFIQGLAQCAPSTSFCNAAAGLLGPVWLNSVQDLHGPLPKDPVNLCWWAAIVLPVGNAERVSLLEIECLKDRLALILNWIEELQVQSDQNKPMEFVQV</sequence>
<dbReference type="EMBL" id="PJQM01000016">
    <property type="protein sequence ID" value="RCI07204.1"/>
    <property type="molecule type" value="Genomic_DNA"/>
</dbReference>
<reference evidence="6 7" key="1">
    <citation type="journal article" date="2018" name="G3 (Bethesda)">
        <title>Phylogenetic and Phylogenomic Definition of Rhizopus Species.</title>
        <authorList>
            <person name="Gryganskyi A.P."/>
            <person name="Golan J."/>
            <person name="Dolatabadi S."/>
            <person name="Mondo S."/>
            <person name="Robb S."/>
            <person name="Idnurm A."/>
            <person name="Muszewska A."/>
            <person name="Steczkiewicz K."/>
            <person name="Masonjones S."/>
            <person name="Liao H.L."/>
            <person name="Gajdeczka M.T."/>
            <person name="Anike F."/>
            <person name="Vuek A."/>
            <person name="Anishchenko I.M."/>
            <person name="Voigt K."/>
            <person name="de Hoog G.S."/>
            <person name="Smith M.E."/>
            <person name="Heitman J."/>
            <person name="Vilgalys R."/>
            <person name="Stajich J.E."/>
        </authorList>
    </citation>
    <scope>NUCLEOTIDE SEQUENCE [LARGE SCALE GENOMIC DNA]</scope>
    <source>
        <strain evidence="6 7">LSU 92-RS-03</strain>
    </source>
</reference>